<feature type="compositionally biased region" description="Basic and acidic residues" evidence="1">
    <location>
        <begin position="8"/>
        <end position="17"/>
    </location>
</feature>
<feature type="region of interest" description="Disordered" evidence="1">
    <location>
        <begin position="119"/>
        <end position="139"/>
    </location>
</feature>
<evidence type="ECO:0000313" key="3">
    <source>
        <dbReference type="Proteomes" id="UP001516400"/>
    </source>
</evidence>
<feature type="region of interest" description="Disordered" evidence="1">
    <location>
        <begin position="1"/>
        <end position="38"/>
    </location>
</feature>
<proteinExistence type="predicted"/>
<comment type="caution">
    <text evidence="2">The sequence shown here is derived from an EMBL/GenBank/DDBJ whole genome shotgun (WGS) entry which is preliminary data.</text>
</comment>
<protein>
    <submittedName>
        <fullName evidence="2">Uncharacterized protein</fullName>
    </submittedName>
</protein>
<accession>A0ABD2NM25</accession>
<name>A0ABD2NM25_9CUCU</name>
<gene>
    <name evidence="2" type="ORF">HHI36_016905</name>
</gene>
<dbReference type="Proteomes" id="UP001516400">
    <property type="component" value="Unassembled WGS sequence"/>
</dbReference>
<evidence type="ECO:0000256" key="1">
    <source>
        <dbReference type="SAM" id="MobiDB-lite"/>
    </source>
</evidence>
<keyword evidence="3" id="KW-1185">Reference proteome</keyword>
<feature type="compositionally biased region" description="Low complexity" evidence="1">
    <location>
        <begin position="119"/>
        <end position="138"/>
    </location>
</feature>
<reference evidence="2 3" key="1">
    <citation type="journal article" date="2021" name="BMC Biol.">
        <title>Horizontally acquired antibacterial genes associated with adaptive radiation of ladybird beetles.</title>
        <authorList>
            <person name="Li H.S."/>
            <person name="Tang X.F."/>
            <person name="Huang Y.H."/>
            <person name="Xu Z.Y."/>
            <person name="Chen M.L."/>
            <person name="Du X.Y."/>
            <person name="Qiu B.Y."/>
            <person name="Chen P.T."/>
            <person name="Zhang W."/>
            <person name="Slipinski A."/>
            <person name="Escalona H.E."/>
            <person name="Waterhouse R.M."/>
            <person name="Zwick A."/>
            <person name="Pang H."/>
        </authorList>
    </citation>
    <scope>NUCLEOTIDE SEQUENCE [LARGE SCALE GENOMIC DNA]</scope>
    <source>
        <strain evidence="2">SYSU2018</strain>
    </source>
</reference>
<dbReference type="EMBL" id="JABFTP020000124">
    <property type="protein sequence ID" value="KAL3279395.1"/>
    <property type="molecule type" value="Genomic_DNA"/>
</dbReference>
<organism evidence="2 3">
    <name type="scientific">Cryptolaemus montrouzieri</name>
    <dbReference type="NCBI Taxonomy" id="559131"/>
    <lineage>
        <taxon>Eukaryota</taxon>
        <taxon>Metazoa</taxon>
        <taxon>Ecdysozoa</taxon>
        <taxon>Arthropoda</taxon>
        <taxon>Hexapoda</taxon>
        <taxon>Insecta</taxon>
        <taxon>Pterygota</taxon>
        <taxon>Neoptera</taxon>
        <taxon>Endopterygota</taxon>
        <taxon>Coleoptera</taxon>
        <taxon>Polyphaga</taxon>
        <taxon>Cucujiformia</taxon>
        <taxon>Coccinelloidea</taxon>
        <taxon>Coccinellidae</taxon>
        <taxon>Scymninae</taxon>
        <taxon>Scymnini</taxon>
        <taxon>Cryptolaemus</taxon>
    </lineage>
</organism>
<evidence type="ECO:0000313" key="2">
    <source>
        <dbReference type="EMBL" id="KAL3279395.1"/>
    </source>
</evidence>
<dbReference type="AlphaFoldDB" id="A0ABD2NM25"/>
<sequence length="185" mass="21263">MRTAQKKKQNERVEADKSTLSQSKSGKAKQTPAASKYVVTSSQVSTAINQVQKSLRSEGYNANTLSDKEDKHMDGAEKVFSVMLEPTHVFTSRRNYINAENNSCKDNSRWRSRSYKGNYNRNLHNNRKNNNNSINGLSKTGYGYRTRIITNTKLEQREHKECLTGWKPNFRTGFQRTIGYERQDG</sequence>
<feature type="non-terminal residue" evidence="2">
    <location>
        <position position="185"/>
    </location>
</feature>